<keyword evidence="3" id="KW-1185">Reference proteome</keyword>
<reference evidence="2" key="1">
    <citation type="journal article" date="2021" name="Nat. Commun.">
        <title>Genetic determinants of endophytism in the Arabidopsis root mycobiome.</title>
        <authorList>
            <person name="Mesny F."/>
            <person name="Miyauchi S."/>
            <person name="Thiergart T."/>
            <person name="Pickel B."/>
            <person name="Atanasova L."/>
            <person name="Karlsson M."/>
            <person name="Huettel B."/>
            <person name="Barry K.W."/>
            <person name="Haridas S."/>
            <person name="Chen C."/>
            <person name="Bauer D."/>
            <person name="Andreopoulos W."/>
            <person name="Pangilinan J."/>
            <person name="LaButti K."/>
            <person name="Riley R."/>
            <person name="Lipzen A."/>
            <person name="Clum A."/>
            <person name="Drula E."/>
            <person name="Henrissat B."/>
            <person name="Kohler A."/>
            <person name="Grigoriev I.V."/>
            <person name="Martin F.M."/>
            <person name="Hacquard S."/>
        </authorList>
    </citation>
    <scope>NUCLEOTIDE SEQUENCE</scope>
    <source>
        <strain evidence="2">MPI-CAGE-AT-0021</strain>
    </source>
</reference>
<sequence length="201" mass="21480">MSLVMATSRQCSLCHDRICRPAVQPSSCLRPRRIPRSDAASPSFERANRAARASGRRPRQRIPDSHAGRSHLKPGQWHGGSAGRGSQLCSAGAGMGRPAVDSVGKPGQSLALPSTRHSHVRLGLPFVMGSQGWEMIITWTAEAARGCLPETPLLLLGLFSLALGCRLRAARPNVPINCRLLGTAFWPVPISRSATAGHRTG</sequence>
<evidence type="ECO:0000313" key="3">
    <source>
        <dbReference type="Proteomes" id="UP000717696"/>
    </source>
</evidence>
<feature type="region of interest" description="Disordered" evidence="1">
    <location>
        <begin position="28"/>
        <end position="107"/>
    </location>
</feature>
<protein>
    <submittedName>
        <fullName evidence="2">Uncharacterized protein</fullName>
    </submittedName>
</protein>
<evidence type="ECO:0000313" key="2">
    <source>
        <dbReference type="EMBL" id="KAH7149591.1"/>
    </source>
</evidence>
<name>A0A9P9F0H5_9HYPO</name>
<dbReference type="EMBL" id="JAGMUU010000007">
    <property type="protein sequence ID" value="KAH7149591.1"/>
    <property type="molecule type" value="Genomic_DNA"/>
</dbReference>
<accession>A0A9P9F0H5</accession>
<dbReference type="Proteomes" id="UP000717696">
    <property type="component" value="Unassembled WGS sequence"/>
</dbReference>
<evidence type="ECO:0000256" key="1">
    <source>
        <dbReference type="SAM" id="MobiDB-lite"/>
    </source>
</evidence>
<dbReference type="AlphaFoldDB" id="A0A9P9F0H5"/>
<proteinExistence type="predicted"/>
<comment type="caution">
    <text evidence="2">The sequence shown here is derived from an EMBL/GenBank/DDBJ whole genome shotgun (WGS) entry which is preliminary data.</text>
</comment>
<organism evidence="2 3">
    <name type="scientific">Dactylonectria estremocensis</name>
    <dbReference type="NCBI Taxonomy" id="1079267"/>
    <lineage>
        <taxon>Eukaryota</taxon>
        <taxon>Fungi</taxon>
        <taxon>Dikarya</taxon>
        <taxon>Ascomycota</taxon>
        <taxon>Pezizomycotina</taxon>
        <taxon>Sordariomycetes</taxon>
        <taxon>Hypocreomycetidae</taxon>
        <taxon>Hypocreales</taxon>
        <taxon>Nectriaceae</taxon>
        <taxon>Dactylonectria</taxon>
    </lineage>
</organism>
<gene>
    <name evidence="2" type="ORF">B0J13DRAFT_524220</name>
</gene>